<sequence>MDRIMQLINTIKERRQNLHATSASSVVRTESHVARGITVSLNGVQQTATSSRESYSWTNAGREARSIHLLAATQG</sequence>
<accession>A0A2K1JGR7</accession>
<dbReference type="InParanoid" id="A0A2K1JGR7"/>
<dbReference type="Gramene" id="Pp3c14_7370V3.1">
    <property type="protein sequence ID" value="PAC:32961345.CDS.1"/>
    <property type="gene ID" value="Pp3c14_7370"/>
</dbReference>
<reference evidence="1 3" key="2">
    <citation type="journal article" date="2018" name="Plant J.">
        <title>The Physcomitrella patens chromosome-scale assembly reveals moss genome structure and evolution.</title>
        <authorList>
            <person name="Lang D."/>
            <person name="Ullrich K.K."/>
            <person name="Murat F."/>
            <person name="Fuchs J."/>
            <person name="Jenkins J."/>
            <person name="Haas F.B."/>
            <person name="Piednoel M."/>
            <person name="Gundlach H."/>
            <person name="Van Bel M."/>
            <person name="Meyberg R."/>
            <person name="Vives C."/>
            <person name="Morata J."/>
            <person name="Symeonidi A."/>
            <person name="Hiss M."/>
            <person name="Muchero W."/>
            <person name="Kamisugi Y."/>
            <person name="Saleh O."/>
            <person name="Blanc G."/>
            <person name="Decker E.L."/>
            <person name="van Gessel N."/>
            <person name="Grimwood J."/>
            <person name="Hayes R.D."/>
            <person name="Graham S.W."/>
            <person name="Gunter L.E."/>
            <person name="McDaniel S.F."/>
            <person name="Hoernstein S.N.W."/>
            <person name="Larsson A."/>
            <person name="Li F.W."/>
            <person name="Perroud P.F."/>
            <person name="Phillips J."/>
            <person name="Ranjan P."/>
            <person name="Rokshar D.S."/>
            <person name="Rothfels C.J."/>
            <person name="Schneider L."/>
            <person name="Shu S."/>
            <person name="Stevenson D.W."/>
            <person name="Thummler F."/>
            <person name="Tillich M."/>
            <person name="Villarreal Aguilar J.C."/>
            <person name="Widiez T."/>
            <person name="Wong G.K."/>
            <person name="Wymore A."/>
            <person name="Zhang Y."/>
            <person name="Zimmer A.D."/>
            <person name="Quatrano R.S."/>
            <person name="Mayer K.F.X."/>
            <person name="Goodstein D."/>
            <person name="Casacuberta J.M."/>
            <person name="Vandepoele K."/>
            <person name="Reski R."/>
            <person name="Cuming A.C."/>
            <person name="Tuskan G.A."/>
            <person name="Maumus F."/>
            <person name="Salse J."/>
            <person name="Schmutz J."/>
            <person name="Rensing S.A."/>
        </authorList>
    </citation>
    <scope>NUCLEOTIDE SEQUENCE [LARGE SCALE GENOMIC DNA]</scope>
    <source>
        <strain evidence="2 3">cv. Gransden 2004</strain>
    </source>
</reference>
<dbReference type="EMBL" id="ABEU02000014">
    <property type="protein sequence ID" value="PNR40752.1"/>
    <property type="molecule type" value="Genomic_DNA"/>
</dbReference>
<reference evidence="1 3" key="1">
    <citation type="journal article" date="2008" name="Science">
        <title>The Physcomitrella genome reveals evolutionary insights into the conquest of land by plants.</title>
        <authorList>
            <person name="Rensing S."/>
            <person name="Lang D."/>
            <person name="Zimmer A."/>
            <person name="Terry A."/>
            <person name="Salamov A."/>
            <person name="Shapiro H."/>
            <person name="Nishiyama T."/>
            <person name="Perroud P.-F."/>
            <person name="Lindquist E."/>
            <person name="Kamisugi Y."/>
            <person name="Tanahashi T."/>
            <person name="Sakakibara K."/>
            <person name="Fujita T."/>
            <person name="Oishi K."/>
            <person name="Shin-I T."/>
            <person name="Kuroki Y."/>
            <person name="Toyoda A."/>
            <person name="Suzuki Y."/>
            <person name="Hashimoto A."/>
            <person name="Yamaguchi K."/>
            <person name="Sugano A."/>
            <person name="Kohara Y."/>
            <person name="Fujiyama A."/>
            <person name="Anterola A."/>
            <person name="Aoki S."/>
            <person name="Ashton N."/>
            <person name="Barbazuk W.B."/>
            <person name="Barker E."/>
            <person name="Bennetzen J."/>
            <person name="Bezanilla M."/>
            <person name="Blankenship R."/>
            <person name="Cho S.H."/>
            <person name="Dutcher S."/>
            <person name="Estelle M."/>
            <person name="Fawcett J.A."/>
            <person name="Gundlach H."/>
            <person name="Hanada K."/>
            <person name="Heyl A."/>
            <person name="Hicks K.A."/>
            <person name="Hugh J."/>
            <person name="Lohr M."/>
            <person name="Mayer K."/>
            <person name="Melkozernov A."/>
            <person name="Murata T."/>
            <person name="Nelson D."/>
            <person name="Pils B."/>
            <person name="Prigge M."/>
            <person name="Reiss B."/>
            <person name="Renner T."/>
            <person name="Rombauts S."/>
            <person name="Rushton P."/>
            <person name="Sanderfoot A."/>
            <person name="Schween G."/>
            <person name="Shiu S.-H."/>
            <person name="Stueber K."/>
            <person name="Theodoulou F.L."/>
            <person name="Tu H."/>
            <person name="Van de Peer Y."/>
            <person name="Verrier P.J."/>
            <person name="Waters E."/>
            <person name="Wood A."/>
            <person name="Yang L."/>
            <person name="Cove D."/>
            <person name="Cuming A."/>
            <person name="Hasebe M."/>
            <person name="Lucas S."/>
            <person name="Mishler D.B."/>
            <person name="Reski R."/>
            <person name="Grigoriev I."/>
            <person name="Quatrano R.S."/>
            <person name="Boore J.L."/>
        </authorList>
    </citation>
    <scope>NUCLEOTIDE SEQUENCE [LARGE SCALE GENOMIC DNA]</scope>
    <source>
        <strain evidence="2 3">cv. Gransden 2004</strain>
    </source>
</reference>
<dbReference type="EnsemblPlants" id="Pp3c14_7370V3.1">
    <property type="protein sequence ID" value="PAC:32961345.CDS.1"/>
    <property type="gene ID" value="Pp3c14_7370"/>
</dbReference>
<gene>
    <name evidence="1" type="ORF">PHYPA_018155</name>
</gene>
<organism evidence="1">
    <name type="scientific">Physcomitrium patens</name>
    <name type="common">Spreading-leaved earth moss</name>
    <name type="synonym">Physcomitrella patens</name>
    <dbReference type="NCBI Taxonomy" id="3218"/>
    <lineage>
        <taxon>Eukaryota</taxon>
        <taxon>Viridiplantae</taxon>
        <taxon>Streptophyta</taxon>
        <taxon>Embryophyta</taxon>
        <taxon>Bryophyta</taxon>
        <taxon>Bryophytina</taxon>
        <taxon>Bryopsida</taxon>
        <taxon>Funariidae</taxon>
        <taxon>Funariales</taxon>
        <taxon>Funariaceae</taxon>
        <taxon>Physcomitrium</taxon>
    </lineage>
</organism>
<evidence type="ECO:0000313" key="2">
    <source>
        <dbReference type="EnsemblPlants" id="PAC:32961345.CDS.1"/>
    </source>
</evidence>
<keyword evidence="3" id="KW-1185">Reference proteome</keyword>
<proteinExistence type="predicted"/>
<reference evidence="2" key="3">
    <citation type="submission" date="2020-12" db="UniProtKB">
        <authorList>
            <consortium name="EnsemblPlants"/>
        </authorList>
    </citation>
    <scope>IDENTIFICATION</scope>
</reference>
<dbReference type="AlphaFoldDB" id="A0A2K1JGR7"/>
<name>A0A2K1JGR7_PHYPA</name>
<protein>
    <submittedName>
        <fullName evidence="1 2">Uncharacterized protein</fullName>
    </submittedName>
</protein>
<evidence type="ECO:0000313" key="1">
    <source>
        <dbReference type="EMBL" id="PNR40752.1"/>
    </source>
</evidence>
<evidence type="ECO:0000313" key="3">
    <source>
        <dbReference type="Proteomes" id="UP000006727"/>
    </source>
</evidence>
<dbReference type="Proteomes" id="UP000006727">
    <property type="component" value="Chromosome 14"/>
</dbReference>